<feature type="binding site" evidence="7">
    <location>
        <position position="22"/>
    </location>
    <ligand>
        <name>NADPH</name>
        <dbReference type="ChEBI" id="CHEBI:57783"/>
    </ligand>
</feature>
<keyword evidence="7 8" id="KW-0520">NAD</keyword>
<dbReference type="Pfam" id="PF01210">
    <property type="entry name" value="NAD_Gly3P_dh_N"/>
    <property type="match status" value="1"/>
</dbReference>
<keyword evidence="13" id="KW-1185">Reference proteome</keyword>
<name>A0ABW5BHI9_9PROT</name>
<dbReference type="InterPro" id="IPR006168">
    <property type="entry name" value="G3P_DH_NAD-dep"/>
</dbReference>
<dbReference type="InterPro" id="IPR011128">
    <property type="entry name" value="G3P_DH_NAD-dep_N"/>
</dbReference>
<proteinExistence type="inferred from homology"/>
<feature type="binding site" evidence="7">
    <location>
        <position position="143"/>
    </location>
    <ligand>
        <name>sn-glycerol 3-phosphate</name>
        <dbReference type="ChEBI" id="CHEBI:57597"/>
    </ligand>
</feature>
<keyword evidence="4 7" id="KW-0443">Lipid metabolism</keyword>
<sequence length="339" mass="35794">MTNNLGTNSAKQKVGVIGSGAWGTALAAVAATSGNETTLWSRNSQVVTDINNKHENKLYLKGAVLNPIIQATTEIDDLSYCNVILLVVPSQHLRSVLEMNRSKIQDGVPLVLCSKGVEISSGLLMTEMLAEIMPNNPIAVLSGPTFAIEVAKELPTAVTLACSNEHLGQQLAQTLGSRSFRIYHSTDPIGAEIGGAVKNVIAIACGIVEGRNLGDNARAALITRGLSEIVKLGLAKGGRRETMMGLAGMGDLTLTCTATQSRNYALGKALGEGIAIDDYLKGRITVAEGLSSSKSVSTLAKDLKIDMPICNAICEVLHHKANIDHTIANLLARPQKAEF</sequence>
<keyword evidence="2 7" id="KW-0444">Lipid biosynthesis</keyword>
<dbReference type="RefSeq" id="WP_380249124.1">
    <property type="nucleotide sequence ID" value="NZ_JBHUII010000001.1"/>
</dbReference>
<comment type="pathway">
    <text evidence="7">Membrane lipid metabolism; glycerophospholipid metabolism.</text>
</comment>
<feature type="binding site" evidence="7">
    <location>
        <position position="115"/>
    </location>
    <ligand>
        <name>sn-glycerol 3-phosphate</name>
        <dbReference type="ChEBI" id="CHEBI:57597"/>
    </ligand>
</feature>
<evidence type="ECO:0000256" key="2">
    <source>
        <dbReference type="ARBA" id="ARBA00022516"/>
    </source>
</evidence>
<dbReference type="InterPro" id="IPR006109">
    <property type="entry name" value="G3P_DH_NAD-dep_C"/>
</dbReference>
<comment type="catalytic activity">
    <reaction evidence="7">
        <text>sn-glycerol 3-phosphate + NAD(+) = dihydroxyacetone phosphate + NADH + H(+)</text>
        <dbReference type="Rhea" id="RHEA:11092"/>
        <dbReference type="ChEBI" id="CHEBI:15378"/>
        <dbReference type="ChEBI" id="CHEBI:57540"/>
        <dbReference type="ChEBI" id="CHEBI:57597"/>
        <dbReference type="ChEBI" id="CHEBI:57642"/>
        <dbReference type="ChEBI" id="CHEBI:57945"/>
        <dbReference type="EC" id="1.1.1.94"/>
    </reaction>
</comment>
<dbReference type="Gene3D" id="3.40.50.720">
    <property type="entry name" value="NAD(P)-binding Rossmann-like Domain"/>
    <property type="match status" value="1"/>
</dbReference>
<evidence type="ECO:0000256" key="1">
    <source>
        <dbReference type="ARBA" id="ARBA00011009"/>
    </source>
</evidence>
<feature type="binding site" evidence="7">
    <location>
        <position position="198"/>
    </location>
    <ligand>
        <name>sn-glycerol 3-phosphate</name>
        <dbReference type="ChEBI" id="CHEBI:57597"/>
    </ligand>
</feature>
<dbReference type="Proteomes" id="UP001597294">
    <property type="component" value="Unassembled WGS sequence"/>
</dbReference>
<feature type="binding site" evidence="7">
    <location>
        <position position="115"/>
    </location>
    <ligand>
        <name>NADPH</name>
        <dbReference type="ChEBI" id="CHEBI:57783"/>
    </ligand>
</feature>
<evidence type="ECO:0000256" key="7">
    <source>
        <dbReference type="HAMAP-Rule" id="MF_00394"/>
    </source>
</evidence>
<comment type="similarity">
    <text evidence="1 7 8">Belongs to the NAD-dependent glycerol-3-phosphate dehydrogenase family.</text>
</comment>
<feature type="binding site" evidence="7">
    <location>
        <position position="262"/>
    </location>
    <ligand>
        <name>NADPH</name>
        <dbReference type="ChEBI" id="CHEBI:57783"/>
    </ligand>
</feature>
<feature type="binding site" evidence="7">
    <location>
        <position position="147"/>
    </location>
    <ligand>
        <name>NADPH</name>
        <dbReference type="ChEBI" id="CHEBI:57783"/>
    </ligand>
</feature>
<dbReference type="InterPro" id="IPR008927">
    <property type="entry name" value="6-PGluconate_DH-like_C_sf"/>
</dbReference>
<dbReference type="Pfam" id="PF07479">
    <property type="entry name" value="NAD_Gly3P_dh_C"/>
    <property type="match status" value="1"/>
</dbReference>
<dbReference type="EC" id="1.1.1.94" evidence="7"/>
<feature type="binding site" evidence="7">
    <location>
        <position position="261"/>
    </location>
    <ligand>
        <name>sn-glycerol 3-phosphate</name>
        <dbReference type="ChEBI" id="CHEBI:57597"/>
    </ligand>
</feature>
<reference evidence="13" key="1">
    <citation type="journal article" date="2019" name="Int. J. Syst. Evol. Microbiol.">
        <title>The Global Catalogue of Microorganisms (GCM) 10K type strain sequencing project: providing services to taxonomists for standard genome sequencing and annotation.</title>
        <authorList>
            <consortium name="The Broad Institute Genomics Platform"/>
            <consortium name="The Broad Institute Genome Sequencing Center for Infectious Disease"/>
            <person name="Wu L."/>
            <person name="Ma J."/>
        </authorList>
    </citation>
    <scope>NUCLEOTIDE SEQUENCE [LARGE SCALE GENOMIC DNA]</scope>
    <source>
        <strain evidence="13">CGMCC 4.7192</strain>
    </source>
</reference>
<feature type="binding site" evidence="7">
    <location>
        <position position="59"/>
    </location>
    <ligand>
        <name>NADPH</name>
        <dbReference type="ChEBI" id="CHEBI:57783"/>
    </ligand>
</feature>
<feature type="active site" description="Proton acceptor" evidence="7">
    <location>
        <position position="198"/>
    </location>
</feature>
<keyword evidence="7" id="KW-0963">Cytoplasm</keyword>
<dbReference type="Gene3D" id="1.10.1040.10">
    <property type="entry name" value="N-(1-d-carboxylethyl)-l-norvaline Dehydrogenase, domain 2"/>
    <property type="match status" value="1"/>
</dbReference>
<evidence type="ECO:0000256" key="5">
    <source>
        <dbReference type="ARBA" id="ARBA00023209"/>
    </source>
</evidence>
<comment type="subcellular location">
    <subcellularLocation>
        <location evidence="7">Cytoplasm</location>
    </subcellularLocation>
</comment>
<dbReference type="HAMAP" id="MF_00394">
    <property type="entry name" value="NAD_Glyc3P_dehydrog"/>
    <property type="match status" value="1"/>
</dbReference>
<feature type="binding site" evidence="7">
    <location>
        <position position="145"/>
    </location>
    <ligand>
        <name>sn-glycerol 3-phosphate</name>
        <dbReference type="ChEBI" id="CHEBI:57597"/>
    </ligand>
</feature>
<dbReference type="GO" id="GO:0047952">
    <property type="term" value="F:glycerol-3-phosphate dehydrogenase [NAD(P)+] activity"/>
    <property type="evidence" value="ECO:0007669"/>
    <property type="project" value="UniProtKB-EC"/>
</dbReference>
<comment type="caution">
    <text evidence="12">The sequence shown here is derived from an EMBL/GenBank/DDBJ whole genome shotgun (WGS) entry which is preliminary data.</text>
</comment>
<feature type="binding site" evidence="7">
    <location>
        <position position="286"/>
    </location>
    <ligand>
        <name>NADPH</name>
        <dbReference type="ChEBI" id="CHEBI:57783"/>
    </ligand>
</feature>
<keyword evidence="5 7" id="KW-0594">Phospholipid biosynthesis</keyword>
<comment type="catalytic activity">
    <reaction evidence="7 9">
        <text>sn-glycerol 3-phosphate + NADP(+) = dihydroxyacetone phosphate + NADPH + H(+)</text>
        <dbReference type="Rhea" id="RHEA:11096"/>
        <dbReference type="ChEBI" id="CHEBI:15378"/>
        <dbReference type="ChEBI" id="CHEBI:57597"/>
        <dbReference type="ChEBI" id="CHEBI:57642"/>
        <dbReference type="ChEBI" id="CHEBI:57783"/>
        <dbReference type="ChEBI" id="CHEBI:58349"/>
        <dbReference type="EC" id="1.1.1.94"/>
    </reaction>
</comment>
<accession>A0ABW5BHI9</accession>
<evidence type="ECO:0000313" key="12">
    <source>
        <dbReference type="EMBL" id="MFD2204999.1"/>
    </source>
</evidence>
<feature type="binding site" evidence="7">
    <location>
        <position position="288"/>
    </location>
    <ligand>
        <name>NADPH</name>
        <dbReference type="ChEBI" id="CHEBI:57783"/>
    </ligand>
</feature>
<feature type="binding site" evidence="7">
    <location>
        <position position="42"/>
    </location>
    <ligand>
        <name>NADPH</name>
        <dbReference type="ChEBI" id="CHEBI:57783"/>
    </ligand>
</feature>
<dbReference type="PROSITE" id="PS00957">
    <property type="entry name" value="NAD_G3PDH"/>
    <property type="match status" value="1"/>
</dbReference>
<keyword evidence="7" id="KW-0521">NADP</keyword>
<dbReference type="PRINTS" id="PR00077">
    <property type="entry name" value="GPDHDRGNASE"/>
</dbReference>
<evidence type="ECO:0000259" key="10">
    <source>
        <dbReference type="Pfam" id="PF01210"/>
    </source>
</evidence>
<evidence type="ECO:0000256" key="6">
    <source>
        <dbReference type="ARBA" id="ARBA00023264"/>
    </source>
</evidence>
<dbReference type="NCBIfam" id="NF000942">
    <property type="entry name" value="PRK00094.1-4"/>
    <property type="match status" value="1"/>
</dbReference>
<keyword evidence="3 7" id="KW-0560">Oxidoreductase</keyword>
<feature type="binding site" evidence="7">
    <location>
        <position position="263"/>
    </location>
    <ligand>
        <name>sn-glycerol 3-phosphate</name>
        <dbReference type="ChEBI" id="CHEBI:57597"/>
    </ligand>
</feature>
<dbReference type="SUPFAM" id="SSF48179">
    <property type="entry name" value="6-phosphogluconate dehydrogenase C-terminal domain-like"/>
    <property type="match status" value="1"/>
</dbReference>
<evidence type="ECO:0000256" key="4">
    <source>
        <dbReference type="ARBA" id="ARBA00023098"/>
    </source>
</evidence>
<dbReference type="PIRSF" id="PIRSF000114">
    <property type="entry name" value="Glycerol-3-P_dh"/>
    <property type="match status" value="1"/>
</dbReference>
<dbReference type="PANTHER" id="PTHR11728:SF1">
    <property type="entry name" value="GLYCEROL-3-PHOSPHATE DEHYDROGENASE [NAD(+)] 2, CHLOROPLASTIC"/>
    <property type="match status" value="1"/>
</dbReference>
<comment type="function">
    <text evidence="7">Catalyzes the reduction of the glycolytic intermediate dihydroxyacetone phosphate (DHAP) to sn-glycerol 3-phosphate (G3P), the key precursor for phospholipid synthesis.</text>
</comment>
<evidence type="ECO:0000259" key="11">
    <source>
        <dbReference type="Pfam" id="PF07479"/>
    </source>
</evidence>
<organism evidence="12 13">
    <name type="scientific">Kiloniella antarctica</name>
    <dbReference type="NCBI Taxonomy" id="1550907"/>
    <lineage>
        <taxon>Bacteria</taxon>
        <taxon>Pseudomonadati</taxon>
        <taxon>Pseudomonadota</taxon>
        <taxon>Alphaproteobacteria</taxon>
        <taxon>Rhodospirillales</taxon>
        <taxon>Kiloniellaceae</taxon>
        <taxon>Kiloniella</taxon>
    </lineage>
</organism>
<keyword evidence="6 7" id="KW-1208">Phospholipid metabolism</keyword>
<evidence type="ECO:0000256" key="8">
    <source>
        <dbReference type="RuleBase" id="RU000437"/>
    </source>
</evidence>
<dbReference type="NCBIfam" id="NF000940">
    <property type="entry name" value="PRK00094.1-2"/>
    <property type="match status" value="1"/>
</dbReference>
<dbReference type="PANTHER" id="PTHR11728">
    <property type="entry name" value="GLYCEROL-3-PHOSPHATE DEHYDROGENASE"/>
    <property type="match status" value="1"/>
</dbReference>
<feature type="domain" description="Glycerol-3-phosphate dehydrogenase NAD-dependent N-terminal" evidence="10">
    <location>
        <begin position="13"/>
        <end position="166"/>
    </location>
</feature>
<dbReference type="EMBL" id="JBHUII010000001">
    <property type="protein sequence ID" value="MFD2204999.1"/>
    <property type="molecule type" value="Genomic_DNA"/>
</dbReference>
<evidence type="ECO:0000256" key="3">
    <source>
        <dbReference type="ARBA" id="ARBA00023002"/>
    </source>
</evidence>
<dbReference type="InterPro" id="IPR036291">
    <property type="entry name" value="NAD(P)-bd_dom_sf"/>
</dbReference>
<dbReference type="SUPFAM" id="SSF51735">
    <property type="entry name" value="NAD(P)-binding Rossmann-fold domains"/>
    <property type="match status" value="1"/>
</dbReference>
<keyword evidence="7" id="KW-0547">Nucleotide-binding</keyword>
<feature type="binding site" evidence="7">
    <location>
        <position position="251"/>
    </location>
    <ligand>
        <name>sn-glycerol 3-phosphate</name>
        <dbReference type="ChEBI" id="CHEBI:57597"/>
    </ligand>
</feature>
<gene>
    <name evidence="7" type="primary">gpsA</name>
    <name evidence="12" type="ORF">ACFSKO_05240</name>
</gene>
<comment type="caution">
    <text evidence="7">Lacks conserved residue(s) required for the propagation of feature annotation.</text>
</comment>
<protein>
    <recommendedName>
        <fullName evidence="7">Glycerol-3-phosphate dehydrogenase [NAD(P)+]</fullName>
        <ecNumber evidence="7">1.1.1.94</ecNumber>
    </recommendedName>
    <alternativeName>
        <fullName evidence="7">NAD(P)(+)-dependent glycerol-3-phosphate dehydrogenase</fullName>
    </alternativeName>
    <alternativeName>
        <fullName evidence="7">NAD(P)H-dependent dihydroxyacetone-phosphate reductase</fullName>
    </alternativeName>
</protein>
<feature type="binding site" evidence="7">
    <location>
        <position position="262"/>
    </location>
    <ligand>
        <name>sn-glycerol 3-phosphate</name>
        <dbReference type="ChEBI" id="CHEBI:57597"/>
    </ligand>
</feature>
<feature type="domain" description="Glycerol-3-phosphate dehydrogenase NAD-dependent C-terminal" evidence="11">
    <location>
        <begin position="187"/>
        <end position="326"/>
    </location>
</feature>
<evidence type="ECO:0000256" key="9">
    <source>
        <dbReference type="RuleBase" id="RU000439"/>
    </source>
</evidence>
<dbReference type="InterPro" id="IPR013328">
    <property type="entry name" value="6PGD_dom2"/>
</dbReference>
<evidence type="ECO:0000313" key="13">
    <source>
        <dbReference type="Proteomes" id="UP001597294"/>
    </source>
</evidence>